<dbReference type="PROSITE" id="PS50887">
    <property type="entry name" value="GGDEF"/>
    <property type="match status" value="1"/>
</dbReference>
<evidence type="ECO:0000259" key="2">
    <source>
        <dbReference type="PROSITE" id="PS50883"/>
    </source>
</evidence>
<dbReference type="EMBL" id="CP006272">
    <property type="protein sequence ID" value="AGZ40671.1"/>
    <property type="molecule type" value="Genomic_DNA"/>
</dbReference>
<dbReference type="InterPro" id="IPR000160">
    <property type="entry name" value="GGDEF_dom"/>
</dbReference>
<dbReference type="SMART" id="SM00052">
    <property type="entry name" value="EAL"/>
    <property type="match status" value="1"/>
</dbReference>
<dbReference type="Gene3D" id="3.30.70.270">
    <property type="match status" value="1"/>
</dbReference>
<reference evidence="4 5" key="1">
    <citation type="journal article" date="2014" name="J. Biotechnol.">
        <title>Complete genome sequence of the actinobacterium Actinoplanes friuliensis HAG 010964, producer of the lipopeptide antibiotic friulimycin.</title>
        <authorList>
            <person name="Ruckert C."/>
            <person name="Szczepanowski R."/>
            <person name="Albersmeier A."/>
            <person name="Goesmann A."/>
            <person name="Fischer N."/>
            <person name="Steinkamper A."/>
            <person name="Puhler A."/>
            <person name="Biener R."/>
            <person name="Schwartz D."/>
            <person name="Kalinowski J."/>
        </authorList>
    </citation>
    <scope>NUCLEOTIDE SEQUENCE [LARGE SCALE GENOMIC DNA]</scope>
    <source>
        <strain evidence="4 5">DSM 7358</strain>
    </source>
</reference>
<feature type="transmembrane region" description="Helical" evidence="1">
    <location>
        <begin position="183"/>
        <end position="205"/>
    </location>
</feature>
<feature type="domain" description="EAL" evidence="2">
    <location>
        <begin position="524"/>
        <end position="779"/>
    </location>
</feature>
<dbReference type="PATRIC" id="fig|1246995.3.peg.2425"/>
<dbReference type="HOGENOM" id="CLU_000445_129_3_11"/>
<evidence type="ECO:0000256" key="1">
    <source>
        <dbReference type="SAM" id="Phobius"/>
    </source>
</evidence>
<proteinExistence type="predicted"/>
<feature type="domain" description="GGDEF" evidence="3">
    <location>
        <begin position="384"/>
        <end position="515"/>
    </location>
</feature>
<accession>U5VYE9</accession>
<feature type="transmembrane region" description="Helical" evidence="1">
    <location>
        <begin position="152"/>
        <end position="171"/>
    </location>
</feature>
<dbReference type="SUPFAM" id="SSF55073">
    <property type="entry name" value="Nucleotide cyclase"/>
    <property type="match status" value="1"/>
</dbReference>
<dbReference type="PANTHER" id="PTHR44757:SF2">
    <property type="entry name" value="BIOFILM ARCHITECTURE MAINTENANCE PROTEIN MBAA"/>
    <property type="match status" value="1"/>
</dbReference>
<dbReference type="InterPro" id="IPR035919">
    <property type="entry name" value="EAL_sf"/>
</dbReference>
<dbReference type="InterPro" id="IPR001633">
    <property type="entry name" value="EAL_dom"/>
</dbReference>
<sequence length="786" mass="83347">MIVTGADLTSTDERAERVPRRRLTRNLAASATVALLSVVWLVVALFSDDPPLIGWVLPLTATLIAAWGAWRAGTPQTADMPRRYFWRYVAVGVVLIGCGSVSNGYDYLHGGQYTSQVSALTSAIYLCGLLVMMVGLLRIPGTRRSRAEWTRFGLDIATVIVTVLTFSWHLLHPKFANGGLGGTWSALAVVGGGFICVFAFVKVAFTGTGAIDRRSLHLLALTGAVGAGGGAFASLVAAFLDLANGPVLVPVVCLVLCLAVDRQQRAAFQAPPPSRPLSGRPSVMPYAAVLFTGTLLLVTAQDGAEDILAVAVGAVTVTVLVATRQMMALRDNAALVSRLDARLYELGEYQQQLNHQATHDELTGLANRAVLNRDTTEALAADPAQVGVVLIDLDNFKIINDELGHAVGDALLTAVAARISANVPAGTTVARLGGDEYVLLLRTGSTAEHEAALIRLTEQLRRPVSACGHDLVIEASIGLAPAGAGDTAEELLRRADVAMYEAKSQGRGRYVVYAPDMDQRGAEQARIAADLRVGLDTGQLHLLYQPIVAIADGSVYGVEALVRWTHPQRGPVGPVDFIPAAERTGLIVPLGAWILGEACRQAVRWQQELGDRAPRTVSVNVSARQLREAGFAADVAAVLLQTGLAPDRLTVEVTETAVFDDGTAMAELHAIKALGVTIALDDFGTGHSSLGLLRTCPVDTLKVDKSFVDNVTQGGQHAVVAEALIHISNGLQLRAVAEGVETAEQADALYRLGYRYAQGYHYARPLPAAEVGQRLSQPASRLSHSG</sequence>
<dbReference type="Pfam" id="PF00990">
    <property type="entry name" value="GGDEF"/>
    <property type="match status" value="1"/>
</dbReference>
<feature type="transmembrane region" description="Helical" evidence="1">
    <location>
        <begin position="85"/>
        <end position="105"/>
    </location>
</feature>
<dbReference type="NCBIfam" id="TIGR00254">
    <property type="entry name" value="GGDEF"/>
    <property type="match status" value="1"/>
</dbReference>
<evidence type="ECO:0000313" key="4">
    <source>
        <dbReference type="EMBL" id="AGZ40671.1"/>
    </source>
</evidence>
<dbReference type="Gene3D" id="3.20.20.450">
    <property type="entry name" value="EAL domain"/>
    <property type="match status" value="1"/>
</dbReference>
<feature type="transmembrane region" description="Helical" evidence="1">
    <location>
        <begin position="52"/>
        <end position="73"/>
    </location>
</feature>
<keyword evidence="1" id="KW-0472">Membrane</keyword>
<keyword evidence="1" id="KW-1133">Transmembrane helix</keyword>
<dbReference type="eggNOG" id="COG5001">
    <property type="taxonomic scope" value="Bacteria"/>
</dbReference>
<name>U5VYE9_9ACTN</name>
<dbReference type="KEGG" id="afs:AFR_11910"/>
<dbReference type="Proteomes" id="UP000017746">
    <property type="component" value="Chromosome"/>
</dbReference>
<dbReference type="InterPro" id="IPR029787">
    <property type="entry name" value="Nucleotide_cyclase"/>
</dbReference>
<feature type="transmembrane region" description="Helical" evidence="1">
    <location>
        <begin position="27"/>
        <end position="46"/>
    </location>
</feature>
<dbReference type="PANTHER" id="PTHR44757">
    <property type="entry name" value="DIGUANYLATE CYCLASE DGCP"/>
    <property type="match status" value="1"/>
</dbReference>
<dbReference type="CDD" id="cd01948">
    <property type="entry name" value="EAL"/>
    <property type="match status" value="1"/>
</dbReference>
<gene>
    <name evidence="4" type="ORF">AFR_11910</name>
</gene>
<evidence type="ECO:0000313" key="5">
    <source>
        <dbReference type="Proteomes" id="UP000017746"/>
    </source>
</evidence>
<dbReference type="Pfam" id="PF00563">
    <property type="entry name" value="EAL"/>
    <property type="match status" value="1"/>
</dbReference>
<keyword evidence="1" id="KW-0812">Transmembrane</keyword>
<feature type="transmembrane region" description="Helical" evidence="1">
    <location>
        <begin position="217"/>
        <end position="239"/>
    </location>
</feature>
<organism evidence="4 5">
    <name type="scientific">Actinoplanes friuliensis DSM 7358</name>
    <dbReference type="NCBI Taxonomy" id="1246995"/>
    <lineage>
        <taxon>Bacteria</taxon>
        <taxon>Bacillati</taxon>
        <taxon>Actinomycetota</taxon>
        <taxon>Actinomycetes</taxon>
        <taxon>Micromonosporales</taxon>
        <taxon>Micromonosporaceae</taxon>
        <taxon>Actinoplanes</taxon>
    </lineage>
</organism>
<dbReference type="SMART" id="SM00267">
    <property type="entry name" value="GGDEF"/>
    <property type="match status" value="1"/>
</dbReference>
<dbReference type="InterPro" id="IPR052155">
    <property type="entry name" value="Biofilm_reg_signaling"/>
</dbReference>
<dbReference type="InterPro" id="IPR043128">
    <property type="entry name" value="Rev_trsase/Diguanyl_cyclase"/>
</dbReference>
<evidence type="ECO:0000259" key="3">
    <source>
        <dbReference type="PROSITE" id="PS50887"/>
    </source>
</evidence>
<dbReference type="PROSITE" id="PS50883">
    <property type="entry name" value="EAL"/>
    <property type="match status" value="1"/>
</dbReference>
<dbReference type="SUPFAM" id="SSF141868">
    <property type="entry name" value="EAL domain-like"/>
    <property type="match status" value="1"/>
</dbReference>
<dbReference type="AlphaFoldDB" id="U5VYE9"/>
<feature type="transmembrane region" description="Helical" evidence="1">
    <location>
        <begin position="307"/>
        <end position="323"/>
    </location>
</feature>
<feature type="transmembrane region" description="Helical" evidence="1">
    <location>
        <begin position="283"/>
        <end position="301"/>
    </location>
</feature>
<protein>
    <submittedName>
        <fullName evidence="4">Putative signaling protein</fullName>
    </submittedName>
</protein>
<dbReference type="STRING" id="1246995.AFR_11910"/>
<feature type="transmembrane region" description="Helical" evidence="1">
    <location>
        <begin position="117"/>
        <end position="140"/>
    </location>
</feature>
<keyword evidence="5" id="KW-1185">Reference proteome</keyword>
<dbReference type="CDD" id="cd01949">
    <property type="entry name" value="GGDEF"/>
    <property type="match status" value="1"/>
</dbReference>